<evidence type="ECO:0000256" key="9">
    <source>
        <dbReference type="PROSITE-ProRule" id="PRU00094"/>
    </source>
</evidence>
<evidence type="ECO:0000256" key="1">
    <source>
        <dbReference type="ARBA" id="ARBA00004123"/>
    </source>
</evidence>
<dbReference type="SUPFAM" id="SSF57716">
    <property type="entry name" value="Glucocorticoid receptor-like (DNA-binding domain)"/>
    <property type="match status" value="1"/>
</dbReference>
<proteinExistence type="inferred from homology"/>
<dbReference type="Pfam" id="PF18759">
    <property type="entry name" value="Plavaka"/>
    <property type="match status" value="1"/>
</dbReference>
<dbReference type="SMART" id="SM00401">
    <property type="entry name" value="ZnF_GATA"/>
    <property type="match status" value="2"/>
</dbReference>
<dbReference type="GO" id="GO:0008270">
    <property type="term" value="F:zinc ion binding"/>
    <property type="evidence" value="ECO:0007669"/>
    <property type="project" value="UniProtKB-KW"/>
</dbReference>
<dbReference type="OrthoDB" id="515401at2759"/>
<dbReference type="InterPro" id="IPR013860">
    <property type="entry name" value="AreA_GATA"/>
</dbReference>
<dbReference type="GO" id="GO:0000122">
    <property type="term" value="P:negative regulation of transcription by RNA polymerase II"/>
    <property type="evidence" value="ECO:0007669"/>
    <property type="project" value="TreeGrafter"/>
</dbReference>
<sequence>MSIATIKSHTILDTSLPKTEHHCKVTECPPFGLTRTCRAVSILQLLHLVNDCQLSLPSLNLGDLLTITKLENLKNFIDTHFSITVPAPEETFYVNSEAYIKSLRELSTKLASAAPIYTEFILCLRRDEYLPSDGMVLKAFGNLHLLHEFANTKRMSMERTLLKALDDYPEITETRLRIMMEEAEPRGQLHSSQDPFIEKIPNLSVANFSSLGVGCWVDDEVMNYFIKKWCGRSTAKSGTLTVEDERKVLRWCAKRLDSLCIDRWDSVFIPINENRTHWYSAYIDFRLKRIEIFDSLETTCTVNREKPLAHQKNTKLMLVLMWLAEVLGRLRGEPVLLKNDPETVWRLTVPASLRYHFNRIATTAAFTVFGTSAIFFNSAKSNRDWWLKTWHSPTTWWASAQDWQENYSGTVIVAEWVAERDNRNLHLELKRDKAHRKYMSLQARNVSRQFSNTVDTASLAAATASSQTFAPSDTQLTNPPNPVRAEVWGHYVVDDVDVNMEVDQDNIEGHETDDAEGSIDIQMGEVEEMKDESFAHALDTAAEIMLEHADRFNFLPDSAVVEDVSSDAEKGDAEKGDTINNTSTYRRMNRSLLEDNEESRTYHWHPTAGKMYGRKPDIYLRWKRLFSSDKADPHESYRPFSSRLEWELAQWVIQEKVSHSSFNRLLQIPEIKDKLGLSYASTRAMLDKVDQIPERCGAWYTKELAFKDRPDEKFTVRHRNPVEAIKALWGDPALSKHLVFKPAKLFRGNVQSEDERIFSEMWTGAYWNAAQQRIPEGGTIAPVVIATDKTQLTQFSGNKSAYPVYLTIGNVPKALRRKPGTRACILIAYLSIDKPAKTGLSKTTLKLRNYELFHCSMAMVLEPLKAAGNPDGDGVEMIGGDGAVRKTTRSSALSLCTKYGTCPKCQRKADELQLSTPGEPRTQSWTTMAIRSARRDMGGKGDSKIHSRTMQDDIAGGNFDPFWTGFPLTDIHRCISPDVLHQLHLGILKYLVSWVQEVVGEEELDRRIRILPMSNGVRRFVNGISVLSQASGTEYKHIARILLTCLVGKVNSKGMIAVRSLLHFMQLAQYPSHDQETLDYMKAELDTWHKHRSYFIETGCRLDFNIPKFHSLLHYVDSIRWLGTTDNYNTESFERLHIDFAKEGWRASNKRDHFPQMIRWLSRREKISSYDFYQSWVKSQDSNSGQDEVASTSVDGALEEESFVLKRIFTGAQTNTQAIFHLAKTPQEPPGQQASRTSVLQNDLPFTTLDVWHQYKFAPVKLLQETEQETLKAIPATRTNLTPRFDTVIVLDSDEAESTAVEAVFRYGFSVPAPDNWPKVPLAYVTWYTRFKGTPDQATGMYRLEPAFDSRRQLLSTIISLSDIRQGCMLVPSRTQWEDRWTSENVLDQCSSFFSGLLYQRNRGLITVSTTAARSSLVAARLFRPQPQTSSLWSVCTEVASYIDQGQRLENLSWELWHLQGLIVDSDNVNSKREFKKLSKHDKLDKEKGWQSAAHVCHYQQPSESRPPNFRRNHFTDMLGQSFVAKSAVARPVRTQSREQSSACSLRSALISVAPVTAEPVKKPVLKPSSESNKRLSSLTPTSTMVSDDVKHAKQGEEDDQFGLATLLNPSAPTLTTSMNYGEGLKVPKSANDTDNVGIPRPIIELPLDECLNENITNTPSLFSTTSLVNSDISHASESPICYLPDASNNHNDDDDDAVFLLPPFGGAFGAPFGSFNTSDADDSSVSDEEESQTTSDSVNLISTSTTTTSSVSSIKPTLKLVPASNKLKASKARSTTPRPTLIVRTSTSNPGADGPASASVTSAVTSRSNASTTVPLVSGNSTTPTPFTSKPPLKSAGASFKAGRGTAATMNNLNNIPGGQKAECSNCGATHAPLWRRGLNDELICNACGLYCKLHQRPRPKTMRNRHGKGRSANNAPRPETVEVMAQCYNCHTTATPLWRKDDEGKTMIRSSAGQDGREHAAARTAWKFGVGLLQQGTEL</sequence>
<dbReference type="PROSITE" id="PS50600">
    <property type="entry name" value="ULP_PROTEASE"/>
    <property type="match status" value="1"/>
</dbReference>
<keyword evidence="7" id="KW-0862">Zinc</keyword>
<dbReference type="PROSITE" id="PS50114">
    <property type="entry name" value="GATA_ZN_FINGER_2"/>
    <property type="match status" value="2"/>
</dbReference>
<keyword evidence="3" id="KW-0645">Protease</keyword>
<comment type="subcellular location">
    <subcellularLocation>
        <location evidence="1">Nucleus</location>
    </subcellularLocation>
</comment>
<feature type="compositionally biased region" description="Acidic residues" evidence="10">
    <location>
        <begin position="1720"/>
        <end position="1732"/>
    </location>
</feature>
<evidence type="ECO:0000256" key="4">
    <source>
        <dbReference type="ARBA" id="ARBA00022723"/>
    </source>
</evidence>
<dbReference type="PANTHER" id="PTHR10071">
    <property type="entry name" value="TRANSCRIPTION FACTOR GATA FAMILY MEMBER"/>
    <property type="match status" value="1"/>
</dbReference>
<protein>
    <recommendedName>
        <fullName evidence="15">GATA-type domain-containing protein</fullName>
    </recommendedName>
</protein>
<dbReference type="GO" id="GO:0008234">
    <property type="term" value="F:cysteine-type peptidase activity"/>
    <property type="evidence" value="ECO:0007669"/>
    <property type="project" value="InterPro"/>
</dbReference>
<evidence type="ECO:0000256" key="3">
    <source>
        <dbReference type="ARBA" id="ARBA00022670"/>
    </source>
</evidence>
<feature type="domain" description="GATA-type" evidence="11">
    <location>
        <begin position="1928"/>
        <end position="1949"/>
    </location>
</feature>
<dbReference type="PANTHER" id="PTHR10071:SF338">
    <property type="entry name" value="GATA-TYPE DOMAIN-CONTAINING PROTEIN"/>
    <property type="match status" value="1"/>
</dbReference>
<dbReference type="Pfam" id="PF08550">
    <property type="entry name" value="GATA_AreA"/>
    <property type="match status" value="1"/>
</dbReference>
<dbReference type="InterPro" id="IPR041078">
    <property type="entry name" value="Plavaka"/>
</dbReference>
<evidence type="ECO:0000256" key="7">
    <source>
        <dbReference type="ARBA" id="ARBA00022833"/>
    </source>
</evidence>
<evidence type="ECO:0000313" key="13">
    <source>
        <dbReference type="EMBL" id="KAF5346610.1"/>
    </source>
</evidence>
<dbReference type="Gene3D" id="3.30.50.10">
    <property type="entry name" value="Erythroid Transcription Factor GATA-1, subunit A"/>
    <property type="match status" value="2"/>
</dbReference>
<evidence type="ECO:0000259" key="11">
    <source>
        <dbReference type="PROSITE" id="PS50114"/>
    </source>
</evidence>
<comment type="similarity">
    <text evidence="2">Belongs to the peptidase C48 family.</text>
</comment>
<reference evidence="13 14" key="1">
    <citation type="journal article" date="2020" name="ISME J.">
        <title>Uncovering the hidden diversity of litter-decomposition mechanisms in mushroom-forming fungi.</title>
        <authorList>
            <person name="Floudas D."/>
            <person name="Bentzer J."/>
            <person name="Ahren D."/>
            <person name="Johansson T."/>
            <person name="Persson P."/>
            <person name="Tunlid A."/>
        </authorList>
    </citation>
    <scope>NUCLEOTIDE SEQUENCE [LARGE SCALE GENOMIC DNA]</scope>
    <source>
        <strain evidence="13 14">CBS 406.79</strain>
    </source>
</reference>
<dbReference type="InterPro" id="IPR000679">
    <property type="entry name" value="Znf_GATA"/>
</dbReference>
<dbReference type="GO" id="GO:0005634">
    <property type="term" value="C:nucleus"/>
    <property type="evidence" value="ECO:0007669"/>
    <property type="project" value="UniProtKB-SubCell"/>
</dbReference>
<feature type="compositionally biased region" description="Low complexity" evidence="10">
    <location>
        <begin position="1822"/>
        <end position="1836"/>
    </location>
</feature>
<dbReference type="Pfam" id="PF02902">
    <property type="entry name" value="Peptidase_C48"/>
    <property type="match status" value="1"/>
</dbReference>
<feature type="compositionally biased region" description="Low complexity" evidence="10">
    <location>
        <begin position="1733"/>
        <end position="1747"/>
    </location>
</feature>
<dbReference type="InterPro" id="IPR013088">
    <property type="entry name" value="Znf_NHR/GATA"/>
</dbReference>
<dbReference type="Gene3D" id="3.40.395.10">
    <property type="entry name" value="Adenoviral Proteinase, Chain A"/>
    <property type="match status" value="1"/>
</dbReference>
<dbReference type="SUPFAM" id="SSF54001">
    <property type="entry name" value="Cysteine proteinases"/>
    <property type="match status" value="1"/>
</dbReference>
<gene>
    <name evidence="13" type="ORF">D9757_014286</name>
</gene>
<dbReference type="InterPro" id="IPR003653">
    <property type="entry name" value="Peptidase_C48_C"/>
</dbReference>
<dbReference type="EMBL" id="JAACJN010000350">
    <property type="protein sequence ID" value="KAF5346610.1"/>
    <property type="molecule type" value="Genomic_DNA"/>
</dbReference>
<evidence type="ECO:0000256" key="6">
    <source>
        <dbReference type="ARBA" id="ARBA00022801"/>
    </source>
</evidence>
<dbReference type="PRINTS" id="PR00619">
    <property type="entry name" value="GATAZNFINGER"/>
</dbReference>
<keyword evidence="5 9" id="KW-0863">Zinc-finger</keyword>
<dbReference type="GO" id="GO:0045944">
    <property type="term" value="P:positive regulation of transcription by RNA polymerase II"/>
    <property type="evidence" value="ECO:0007669"/>
    <property type="project" value="TreeGrafter"/>
</dbReference>
<dbReference type="InterPro" id="IPR038765">
    <property type="entry name" value="Papain-like_cys_pep_sf"/>
</dbReference>
<keyword evidence="4" id="KW-0479">Metal-binding</keyword>
<keyword evidence="8" id="KW-0539">Nucleus</keyword>
<keyword evidence="14" id="KW-1185">Reference proteome</keyword>
<keyword evidence="6" id="KW-0378">Hydrolase</keyword>
<dbReference type="Pfam" id="PF00320">
    <property type="entry name" value="GATA"/>
    <property type="match status" value="1"/>
</dbReference>
<feature type="region of interest" description="Disordered" evidence="10">
    <location>
        <begin position="1767"/>
        <end position="1840"/>
    </location>
</feature>
<feature type="region of interest" description="Disordered" evidence="10">
    <location>
        <begin position="1713"/>
        <end position="1747"/>
    </location>
</feature>
<feature type="compositionally biased region" description="Low complexity" evidence="10">
    <location>
        <begin position="1797"/>
        <end position="1815"/>
    </location>
</feature>
<dbReference type="InterPro" id="IPR039355">
    <property type="entry name" value="Transcription_factor_GATA"/>
</dbReference>
<evidence type="ECO:0000313" key="14">
    <source>
        <dbReference type="Proteomes" id="UP000518752"/>
    </source>
</evidence>
<evidence type="ECO:0000256" key="8">
    <source>
        <dbReference type="ARBA" id="ARBA00023242"/>
    </source>
</evidence>
<dbReference type="CDD" id="cd00202">
    <property type="entry name" value="ZnF_GATA"/>
    <property type="match status" value="1"/>
</dbReference>
<feature type="region of interest" description="Disordered" evidence="10">
    <location>
        <begin position="1564"/>
        <end position="1587"/>
    </location>
</feature>
<comment type="caution">
    <text evidence="13">The sequence shown here is derived from an EMBL/GenBank/DDBJ whole genome shotgun (WGS) entry which is preliminary data.</text>
</comment>
<name>A0A8H5CRL4_9AGAR</name>
<dbReference type="GO" id="GO:0000981">
    <property type="term" value="F:DNA-binding transcription factor activity, RNA polymerase II-specific"/>
    <property type="evidence" value="ECO:0007669"/>
    <property type="project" value="TreeGrafter"/>
</dbReference>
<dbReference type="GO" id="GO:0006508">
    <property type="term" value="P:proteolysis"/>
    <property type="evidence" value="ECO:0007669"/>
    <property type="project" value="UniProtKB-KW"/>
</dbReference>
<evidence type="ECO:0000256" key="5">
    <source>
        <dbReference type="ARBA" id="ARBA00022771"/>
    </source>
</evidence>
<evidence type="ECO:0000259" key="12">
    <source>
        <dbReference type="PROSITE" id="PS50600"/>
    </source>
</evidence>
<accession>A0A8H5CRL4</accession>
<dbReference type="GO" id="GO:0019783">
    <property type="term" value="F:ubiquitin-like protein peptidase activity"/>
    <property type="evidence" value="ECO:0007669"/>
    <property type="project" value="UniProtKB-ARBA"/>
</dbReference>
<evidence type="ECO:0000256" key="2">
    <source>
        <dbReference type="ARBA" id="ARBA00005234"/>
    </source>
</evidence>
<evidence type="ECO:0000256" key="10">
    <source>
        <dbReference type="SAM" id="MobiDB-lite"/>
    </source>
</evidence>
<feature type="compositionally biased region" description="Polar residues" evidence="10">
    <location>
        <begin position="1569"/>
        <end position="1586"/>
    </location>
</feature>
<dbReference type="Proteomes" id="UP000518752">
    <property type="component" value="Unassembled WGS sequence"/>
</dbReference>
<organism evidence="13 14">
    <name type="scientific">Collybiopsis confluens</name>
    <dbReference type="NCBI Taxonomy" id="2823264"/>
    <lineage>
        <taxon>Eukaryota</taxon>
        <taxon>Fungi</taxon>
        <taxon>Dikarya</taxon>
        <taxon>Basidiomycota</taxon>
        <taxon>Agaricomycotina</taxon>
        <taxon>Agaricomycetes</taxon>
        <taxon>Agaricomycetidae</taxon>
        <taxon>Agaricales</taxon>
        <taxon>Marasmiineae</taxon>
        <taxon>Omphalotaceae</taxon>
        <taxon>Collybiopsis</taxon>
    </lineage>
</organism>
<feature type="domain" description="GATA-type" evidence="11">
    <location>
        <begin position="1864"/>
        <end position="1912"/>
    </location>
</feature>
<feature type="compositionally biased region" description="Polar residues" evidence="10">
    <location>
        <begin position="1773"/>
        <end position="1791"/>
    </location>
</feature>
<feature type="domain" description="Ubiquitin-like protease family profile" evidence="12">
    <location>
        <begin position="201"/>
        <end position="1647"/>
    </location>
</feature>
<evidence type="ECO:0008006" key="15">
    <source>
        <dbReference type="Google" id="ProtNLM"/>
    </source>
</evidence>
<dbReference type="GO" id="GO:0000978">
    <property type="term" value="F:RNA polymerase II cis-regulatory region sequence-specific DNA binding"/>
    <property type="evidence" value="ECO:0007669"/>
    <property type="project" value="TreeGrafter"/>
</dbReference>